<keyword evidence="4 7" id="KW-0812">Transmembrane</keyword>
<dbReference type="SUPFAM" id="SSF53649">
    <property type="entry name" value="Alkaline phosphatase-like"/>
    <property type="match status" value="1"/>
</dbReference>
<dbReference type="Gene3D" id="3.30.1120.170">
    <property type="match status" value="1"/>
</dbReference>
<gene>
    <name evidence="9" type="ORF">E6C55_10245</name>
</gene>
<dbReference type="AlphaFoldDB" id="A0A4S4BZY9"/>
<keyword evidence="10" id="KW-1185">Reference proteome</keyword>
<dbReference type="CDD" id="cd16015">
    <property type="entry name" value="LTA_synthase"/>
    <property type="match status" value="1"/>
</dbReference>
<dbReference type="Pfam" id="PF00884">
    <property type="entry name" value="Sulfatase"/>
    <property type="match status" value="1"/>
</dbReference>
<evidence type="ECO:0000256" key="5">
    <source>
        <dbReference type="ARBA" id="ARBA00022989"/>
    </source>
</evidence>
<comment type="pathway">
    <text evidence="2">Cell wall biogenesis; lipoteichoic acid biosynthesis.</text>
</comment>
<evidence type="ECO:0000259" key="8">
    <source>
        <dbReference type="Pfam" id="PF00884"/>
    </source>
</evidence>
<feature type="transmembrane region" description="Helical" evidence="7">
    <location>
        <begin position="66"/>
        <end position="84"/>
    </location>
</feature>
<feature type="domain" description="Sulfatase N-terminal" evidence="8">
    <location>
        <begin position="266"/>
        <end position="555"/>
    </location>
</feature>
<evidence type="ECO:0000256" key="6">
    <source>
        <dbReference type="ARBA" id="ARBA00023136"/>
    </source>
</evidence>
<sequence>MSCLLNQRTLLSGSSEGSSLNRGFKGCDAMIAKLNKSLLFIAIVVVAYIQFLFFSGFTGSENSARSYFYTFFLIVLIASLISMIPKLWIRNSVSMTLHVVYSAILMIDIVYYRYFNDFISVFSLAYAGQVSEVSDSLGIIIRKKDFLILLGIPVISALLWAQRRSHNSANIHLYIKISTLMLSLLVIIQMSFYIHKDENAWFKNMIYKPNVVKDVGIINYHILDIISYERTNLTKGSISQDQIGELQDRFSESVPHGTYFGTAQGKNVIVVQEESMQNFLIGLNVDGEEVTPNLNQLIKDKSSIYFKNVFDQTSNGRTSDAELLSQTSLLPISNGSTAFQYGSNKYSSIAKIVQKYGYTTLSAHPADITFWNRNVTHKSYGFEKSLFINELTVDEVVGWGLSDESLFRQVTNKLQEYEKPFYAYLITLSNHSPYDRIPDQYQTLNVGELEGTTLGNYLQGAHYADYAIGKLIEDLKAKDLYENTVLVVFGDHDSGIAPREIVESTHVAYNPNYNLETSLDQIPLIIHSSGLQGREVTDVAGQIDIAPTLLNLLGIDDEDALFFGNDILSNAEHRVFIKNGTAITNEFMYDANKQKCVSTTGYVTEQQCSDLIDSSHTYLESSDTMIKYDAAPIISSYIKSYSGNARSGLNHKTIDTIPAESEEVQVAIAPIEQKGNGFTVNGWAFVKDEDAEDSVVYLILEKDQTFIAYDTKQVPRPDVVDYFKGAEQYLYSGWASDIAKVELEAGQYNIGVMIWNDGHYYYRGSELKLTI</sequence>
<evidence type="ECO:0000256" key="7">
    <source>
        <dbReference type="SAM" id="Phobius"/>
    </source>
</evidence>
<organism evidence="9 10">
    <name type="scientific">Cohnella fermenti</name>
    <dbReference type="NCBI Taxonomy" id="2565925"/>
    <lineage>
        <taxon>Bacteria</taxon>
        <taxon>Bacillati</taxon>
        <taxon>Bacillota</taxon>
        <taxon>Bacilli</taxon>
        <taxon>Bacillales</taxon>
        <taxon>Paenibacillaceae</taxon>
        <taxon>Cohnella</taxon>
    </lineage>
</organism>
<feature type="transmembrane region" description="Helical" evidence="7">
    <location>
        <begin position="38"/>
        <end position="60"/>
    </location>
</feature>
<evidence type="ECO:0000256" key="1">
    <source>
        <dbReference type="ARBA" id="ARBA00004651"/>
    </source>
</evidence>
<feature type="transmembrane region" description="Helical" evidence="7">
    <location>
        <begin position="96"/>
        <end position="114"/>
    </location>
</feature>
<keyword evidence="5 7" id="KW-1133">Transmembrane helix</keyword>
<evidence type="ECO:0000256" key="4">
    <source>
        <dbReference type="ARBA" id="ARBA00022692"/>
    </source>
</evidence>
<dbReference type="EMBL" id="SSOB01000010">
    <property type="protein sequence ID" value="THF80850.1"/>
    <property type="molecule type" value="Genomic_DNA"/>
</dbReference>
<evidence type="ECO:0000313" key="10">
    <source>
        <dbReference type="Proteomes" id="UP000310636"/>
    </source>
</evidence>
<protein>
    <submittedName>
        <fullName evidence="9">LTA synthase family protein</fullName>
    </submittedName>
</protein>
<feature type="transmembrane region" description="Helical" evidence="7">
    <location>
        <begin position="173"/>
        <end position="194"/>
    </location>
</feature>
<comment type="caution">
    <text evidence="9">The sequence shown here is derived from an EMBL/GenBank/DDBJ whole genome shotgun (WGS) entry which is preliminary data.</text>
</comment>
<dbReference type="InterPro" id="IPR017850">
    <property type="entry name" value="Alkaline_phosphatase_core_sf"/>
</dbReference>
<dbReference type="InterPro" id="IPR000917">
    <property type="entry name" value="Sulfatase_N"/>
</dbReference>
<proteinExistence type="predicted"/>
<evidence type="ECO:0000313" key="9">
    <source>
        <dbReference type="EMBL" id="THF80850.1"/>
    </source>
</evidence>
<reference evidence="9 10" key="1">
    <citation type="submission" date="2019-04" db="EMBL/GenBank/DDBJ databases">
        <title>Cohnella sp. nov. isolated from preserved vegetables.</title>
        <authorList>
            <person name="Lin S.-Y."/>
            <person name="Hung M.-H."/>
            <person name="Young C.-C."/>
        </authorList>
    </citation>
    <scope>NUCLEOTIDE SEQUENCE [LARGE SCALE GENOMIC DNA]</scope>
    <source>
        <strain evidence="9 10">CC-MHH1044</strain>
    </source>
</reference>
<dbReference type="PANTHER" id="PTHR47371:SF3">
    <property type="entry name" value="PHOSPHOGLYCEROL TRANSFERASE I"/>
    <property type="match status" value="1"/>
</dbReference>
<keyword evidence="3" id="KW-1003">Cell membrane</keyword>
<dbReference type="GO" id="GO:0005886">
    <property type="term" value="C:plasma membrane"/>
    <property type="evidence" value="ECO:0007669"/>
    <property type="project" value="UniProtKB-SubCell"/>
</dbReference>
<dbReference type="OrthoDB" id="5901192at2"/>
<dbReference type="InterPro" id="IPR050448">
    <property type="entry name" value="OpgB/LTA_synthase_biosynth"/>
</dbReference>
<accession>A0A4S4BZY9</accession>
<name>A0A4S4BZY9_9BACL</name>
<dbReference type="PANTHER" id="PTHR47371">
    <property type="entry name" value="LIPOTEICHOIC ACID SYNTHASE"/>
    <property type="match status" value="1"/>
</dbReference>
<evidence type="ECO:0000256" key="3">
    <source>
        <dbReference type="ARBA" id="ARBA00022475"/>
    </source>
</evidence>
<feature type="transmembrane region" description="Helical" evidence="7">
    <location>
        <begin position="146"/>
        <end position="161"/>
    </location>
</feature>
<dbReference type="Proteomes" id="UP000310636">
    <property type="component" value="Unassembled WGS sequence"/>
</dbReference>
<dbReference type="Gene3D" id="3.40.720.10">
    <property type="entry name" value="Alkaline Phosphatase, subunit A"/>
    <property type="match status" value="1"/>
</dbReference>
<keyword evidence="6 7" id="KW-0472">Membrane</keyword>
<evidence type="ECO:0000256" key="2">
    <source>
        <dbReference type="ARBA" id="ARBA00004936"/>
    </source>
</evidence>
<comment type="subcellular location">
    <subcellularLocation>
        <location evidence="1">Cell membrane</location>
        <topology evidence="1">Multi-pass membrane protein</topology>
    </subcellularLocation>
</comment>